<dbReference type="InterPro" id="IPR014710">
    <property type="entry name" value="RmlC-like_jellyroll"/>
</dbReference>
<keyword evidence="6" id="KW-1185">Reference proteome</keyword>
<keyword evidence="2" id="KW-0238">DNA-binding</keyword>
<gene>
    <name evidence="5" type="ORF">E2F43_12040</name>
</gene>
<dbReference type="PROSITE" id="PS51063">
    <property type="entry name" value="HTH_CRP_2"/>
    <property type="match status" value="1"/>
</dbReference>
<proteinExistence type="predicted"/>
<evidence type="ECO:0000259" key="4">
    <source>
        <dbReference type="PROSITE" id="PS51063"/>
    </source>
</evidence>
<dbReference type="PANTHER" id="PTHR24567">
    <property type="entry name" value="CRP FAMILY TRANSCRIPTIONAL REGULATORY PROTEIN"/>
    <property type="match status" value="1"/>
</dbReference>
<keyword evidence="1" id="KW-0805">Transcription regulation</keyword>
<evidence type="ECO:0000256" key="2">
    <source>
        <dbReference type="ARBA" id="ARBA00023125"/>
    </source>
</evidence>
<dbReference type="Gene3D" id="1.10.10.10">
    <property type="entry name" value="Winged helix-like DNA-binding domain superfamily/Winged helix DNA-binding domain"/>
    <property type="match status" value="1"/>
</dbReference>
<protein>
    <submittedName>
        <fullName evidence="5">Crp/Fnr family transcriptional regulator</fullName>
    </submittedName>
</protein>
<dbReference type="InterPro" id="IPR012318">
    <property type="entry name" value="HTH_CRP"/>
</dbReference>
<feature type="domain" description="HTH crp-type" evidence="4">
    <location>
        <begin position="162"/>
        <end position="228"/>
    </location>
</feature>
<organism evidence="5 6">
    <name type="scientific">Seongchinamella unica</name>
    <dbReference type="NCBI Taxonomy" id="2547392"/>
    <lineage>
        <taxon>Bacteria</taxon>
        <taxon>Pseudomonadati</taxon>
        <taxon>Pseudomonadota</taxon>
        <taxon>Gammaproteobacteria</taxon>
        <taxon>Cellvibrionales</taxon>
        <taxon>Halieaceae</taxon>
        <taxon>Seongchinamella</taxon>
    </lineage>
</organism>
<comment type="caution">
    <text evidence="5">The sequence shown here is derived from an EMBL/GenBank/DDBJ whole genome shotgun (WGS) entry which is preliminary data.</text>
</comment>
<dbReference type="Pfam" id="PF13545">
    <property type="entry name" value="HTH_Crp_2"/>
    <property type="match status" value="1"/>
</dbReference>
<dbReference type="GO" id="GO:0005829">
    <property type="term" value="C:cytosol"/>
    <property type="evidence" value="ECO:0007669"/>
    <property type="project" value="TreeGrafter"/>
</dbReference>
<dbReference type="Proteomes" id="UP000295554">
    <property type="component" value="Unassembled WGS sequence"/>
</dbReference>
<dbReference type="GO" id="GO:0003700">
    <property type="term" value="F:DNA-binding transcription factor activity"/>
    <property type="evidence" value="ECO:0007669"/>
    <property type="project" value="TreeGrafter"/>
</dbReference>
<dbReference type="SUPFAM" id="SSF46785">
    <property type="entry name" value="Winged helix' DNA-binding domain"/>
    <property type="match status" value="1"/>
</dbReference>
<dbReference type="InterPro" id="IPR036388">
    <property type="entry name" value="WH-like_DNA-bd_sf"/>
</dbReference>
<dbReference type="CDD" id="cd00038">
    <property type="entry name" value="CAP_ED"/>
    <property type="match status" value="1"/>
</dbReference>
<evidence type="ECO:0000256" key="3">
    <source>
        <dbReference type="ARBA" id="ARBA00023163"/>
    </source>
</evidence>
<dbReference type="InterPro" id="IPR036390">
    <property type="entry name" value="WH_DNA-bd_sf"/>
</dbReference>
<evidence type="ECO:0000256" key="1">
    <source>
        <dbReference type="ARBA" id="ARBA00023015"/>
    </source>
</evidence>
<evidence type="ECO:0000313" key="5">
    <source>
        <dbReference type="EMBL" id="TDG14196.1"/>
    </source>
</evidence>
<dbReference type="SUPFAM" id="SSF51206">
    <property type="entry name" value="cAMP-binding domain-like"/>
    <property type="match status" value="1"/>
</dbReference>
<dbReference type="OrthoDB" id="8969464at2"/>
<reference evidence="5 6" key="1">
    <citation type="submission" date="2019-03" db="EMBL/GenBank/DDBJ databases">
        <title>Seongchinamella monodicae gen. nov., sp. nov., a novel member of the Gammaproteobacteria isolated from a tidal mudflat of beach.</title>
        <authorList>
            <person name="Yang H.G."/>
            <person name="Kang J.W."/>
            <person name="Lee S.D."/>
        </authorList>
    </citation>
    <scope>NUCLEOTIDE SEQUENCE [LARGE SCALE GENOMIC DNA]</scope>
    <source>
        <strain evidence="5 6">GH4-78</strain>
    </source>
</reference>
<dbReference type="GO" id="GO:0003677">
    <property type="term" value="F:DNA binding"/>
    <property type="evidence" value="ECO:0007669"/>
    <property type="project" value="UniProtKB-KW"/>
</dbReference>
<sequence>MDVPLAGFSHARRIDVSITGSAPAANRLLAGLPGRVRNEILAGCEPVELAFADVLSEAGDRIRHVYFPTDSFISQMTRIETRACLEVGLVGDEGMLGISVLLGVEISPLHAVVQGKGTALRMDVAPFRRLLAQSPALTRQLKRYIYVTISQLAQTAACTRFHVVEARLARWLLMTQDRAHSNVFHLTHEFLAYMLGVRRVGVTQAATALQNINLIRYSRGNITILDRAGLEDAACVCYAADTISYNRIMKR</sequence>
<dbReference type="InterPro" id="IPR018490">
    <property type="entry name" value="cNMP-bd_dom_sf"/>
</dbReference>
<dbReference type="Gene3D" id="2.60.120.10">
    <property type="entry name" value="Jelly Rolls"/>
    <property type="match status" value="1"/>
</dbReference>
<dbReference type="InterPro" id="IPR050397">
    <property type="entry name" value="Env_Response_Regulators"/>
</dbReference>
<keyword evidence="3" id="KW-0804">Transcription</keyword>
<dbReference type="PANTHER" id="PTHR24567:SF74">
    <property type="entry name" value="HTH-TYPE TRANSCRIPTIONAL REGULATOR ARCR"/>
    <property type="match status" value="1"/>
</dbReference>
<evidence type="ECO:0000313" key="6">
    <source>
        <dbReference type="Proteomes" id="UP000295554"/>
    </source>
</evidence>
<dbReference type="AlphaFoldDB" id="A0A4R5LTI9"/>
<accession>A0A4R5LTI9</accession>
<dbReference type="InterPro" id="IPR000595">
    <property type="entry name" value="cNMP-bd_dom"/>
</dbReference>
<dbReference type="EMBL" id="SMSE01000002">
    <property type="protein sequence ID" value="TDG14196.1"/>
    <property type="molecule type" value="Genomic_DNA"/>
</dbReference>
<name>A0A4R5LTI9_9GAMM</name>